<feature type="domain" description="Guanylate cyclase" evidence="1">
    <location>
        <begin position="217"/>
        <end position="349"/>
    </location>
</feature>
<evidence type="ECO:0000313" key="3">
    <source>
        <dbReference type="Proteomes" id="UP000288012"/>
    </source>
</evidence>
<proteinExistence type="predicted"/>
<dbReference type="GO" id="GO:0009190">
    <property type="term" value="P:cyclic nucleotide biosynthetic process"/>
    <property type="evidence" value="ECO:0007669"/>
    <property type="project" value="InterPro"/>
</dbReference>
<dbReference type="Pfam" id="PF01590">
    <property type="entry name" value="GAF"/>
    <property type="match status" value="1"/>
</dbReference>
<reference evidence="2 3" key="1">
    <citation type="submission" date="2018-12" db="EMBL/GenBank/DDBJ databases">
        <title>Legionella sp,whole genome shotgun sequence.</title>
        <authorList>
            <person name="Wu H."/>
        </authorList>
    </citation>
    <scope>NUCLEOTIDE SEQUENCE [LARGE SCALE GENOMIC DNA]</scope>
    <source>
        <strain evidence="3">km714</strain>
    </source>
</reference>
<dbReference type="Gene3D" id="3.30.70.1230">
    <property type="entry name" value="Nucleotide cyclase"/>
    <property type="match status" value="1"/>
</dbReference>
<dbReference type="PANTHER" id="PTHR43102:SF2">
    <property type="entry name" value="GAF DOMAIN-CONTAINING PROTEIN"/>
    <property type="match status" value="1"/>
</dbReference>
<dbReference type="InterPro" id="IPR001054">
    <property type="entry name" value="A/G_cyclase"/>
</dbReference>
<dbReference type="SUPFAM" id="SSF55781">
    <property type="entry name" value="GAF domain-like"/>
    <property type="match status" value="1"/>
</dbReference>
<comment type="caution">
    <text evidence="2">The sequence shown here is derived from an EMBL/GenBank/DDBJ whole genome shotgun (WGS) entry which is preliminary data.</text>
</comment>
<dbReference type="Proteomes" id="UP000288012">
    <property type="component" value="Unassembled WGS sequence"/>
</dbReference>
<dbReference type="PANTHER" id="PTHR43102">
    <property type="entry name" value="SLR1143 PROTEIN"/>
    <property type="match status" value="1"/>
</dbReference>
<dbReference type="RefSeq" id="WP_127111128.1">
    <property type="nucleotide sequence ID" value="NZ_RZGR01000007.1"/>
</dbReference>
<evidence type="ECO:0000259" key="1">
    <source>
        <dbReference type="PROSITE" id="PS50125"/>
    </source>
</evidence>
<gene>
    <name evidence="2" type="ORF">EKM59_03255</name>
</gene>
<organism evidence="2 3">
    <name type="scientific">Legionella septentrionalis</name>
    <dbReference type="NCBI Taxonomy" id="2498109"/>
    <lineage>
        <taxon>Bacteria</taxon>
        <taxon>Pseudomonadati</taxon>
        <taxon>Pseudomonadota</taxon>
        <taxon>Gammaproteobacteria</taxon>
        <taxon>Legionellales</taxon>
        <taxon>Legionellaceae</taxon>
        <taxon>Legionella</taxon>
    </lineage>
</organism>
<dbReference type="AlphaFoldDB" id="A0A3S0WSC4"/>
<dbReference type="CDD" id="cd07302">
    <property type="entry name" value="CHD"/>
    <property type="match status" value="1"/>
</dbReference>
<dbReference type="SMART" id="SM00044">
    <property type="entry name" value="CYCc"/>
    <property type="match status" value="1"/>
</dbReference>
<protein>
    <submittedName>
        <fullName evidence="2">GAF domain-containing protein</fullName>
    </submittedName>
</protein>
<dbReference type="Pfam" id="PF00211">
    <property type="entry name" value="Guanylate_cyc"/>
    <property type="match status" value="1"/>
</dbReference>
<dbReference type="Gene3D" id="3.30.450.40">
    <property type="match status" value="1"/>
</dbReference>
<dbReference type="GO" id="GO:0004016">
    <property type="term" value="F:adenylate cyclase activity"/>
    <property type="evidence" value="ECO:0007669"/>
    <property type="project" value="UniProtKB-ARBA"/>
</dbReference>
<dbReference type="InterPro" id="IPR029787">
    <property type="entry name" value="Nucleotide_cyclase"/>
</dbReference>
<dbReference type="InterPro" id="IPR003018">
    <property type="entry name" value="GAF"/>
</dbReference>
<dbReference type="SUPFAM" id="SSF55073">
    <property type="entry name" value="Nucleotide cyclase"/>
    <property type="match status" value="1"/>
</dbReference>
<name>A0A3S0WSC4_9GAMM</name>
<dbReference type="EMBL" id="RZGR01000007">
    <property type="protein sequence ID" value="RUQ89430.1"/>
    <property type="molecule type" value="Genomic_DNA"/>
</dbReference>
<dbReference type="SMART" id="SM00065">
    <property type="entry name" value="GAF"/>
    <property type="match status" value="1"/>
</dbReference>
<keyword evidence="3" id="KW-1185">Reference proteome</keyword>
<sequence length="398" mass="44516">MNDNPLDLDEEHRLAALYELKILDTPPEERFDRIIRLTAKYFSTPIAYIAFIDRERQWLKSSQGLSVKQTPRNISFCHHTIQQNTPLIVTDATQDTRFCNSPLVLDTPHMRFYAGIPLATIQGFNVGTLCVSDQIPRDLDADQIQLLKDLATLAEDQLTLLDISKLEKMIREKNEELALRNNFIRKAFSSFMSDEIVSKLLESTQKLTVGGEERKITVLFSDLRNFTPLAETYPADKIVSMLNNYYAHMVDVIEKYNGTIDSFIGDAIMVLFGAPFSGEDDAKRAIACALDMQEEMTRVNSINKTNNLPALQMGIGVNTGYAIVGTIGSEKRMQYSAIGSSVNLASRIQDLTLGGQILISAATYQEVAGKIDLHGHLRVKVKGIDSPITIYDVMGLKE</sequence>
<accession>A0A3S0WSC4</accession>
<dbReference type="PROSITE" id="PS50125">
    <property type="entry name" value="GUANYLATE_CYCLASE_2"/>
    <property type="match status" value="1"/>
</dbReference>
<dbReference type="GO" id="GO:0035556">
    <property type="term" value="P:intracellular signal transduction"/>
    <property type="evidence" value="ECO:0007669"/>
    <property type="project" value="InterPro"/>
</dbReference>
<dbReference type="InterPro" id="IPR029016">
    <property type="entry name" value="GAF-like_dom_sf"/>
</dbReference>
<evidence type="ECO:0000313" key="2">
    <source>
        <dbReference type="EMBL" id="RUQ89430.1"/>
    </source>
</evidence>